<keyword evidence="1" id="KW-0677">Repeat</keyword>
<keyword evidence="2 3" id="KW-0802">TPR repeat</keyword>
<comment type="caution">
    <text evidence="4">The sequence shown here is derived from an EMBL/GenBank/DDBJ whole genome shotgun (WGS) entry which is preliminary data.</text>
</comment>
<evidence type="ECO:0000256" key="3">
    <source>
        <dbReference type="PROSITE-ProRule" id="PRU00339"/>
    </source>
</evidence>
<dbReference type="InterPro" id="IPR019734">
    <property type="entry name" value="TPR_rpt"/>
</dbReference>
<feature type="repeat" description="TPR" evidence="3">
    <location>
        <begin position="38"/>
        <end position="71"/>
    </location>
</feature>
<dbReference type="PANTHER" id="PTHR22904">
    <property type="entry name" value="TPR REPEAT CONTAINING PROTEIN"/>
    <property type="match status" value="1"/>
</dbReference>
<sequence length="546" mass="61259">MSASKDAFKKGVSAFRAGKTEEALHHFTKAIKDGANDVAVYDSRAAVLEKLGRHRDALADSRKVIELNPDRWQGYSRSARLFEQLGKPDSAKTMVKMALKKIRPGESQRREDLMSLLQRVREGKAKRVEAQPPKKIYHFGSLPVEVADTIFHMTLEDHPSRVVSLAAVCRGWRTTLHQNPSYWTTLYLVSRRPERKAKLWIKRSKGKLKGLHLLGRTDDMALCLQELKNTPLDHLRSLTISNVSMSTVRSALSPTVVASLTDIKLKDIVPCPDNSWLWQHENLQLRSISTNDQLDWLALSQHCAHLRTISFRSFIPLQRDSGEVLIELCRSNPSLEELEICVTAGGIMPTSFAQEPCLVDMVHLKKICLGGRDMTAPSVLGRLSLPSLASLRLEWTFTRMAFSSVAARGGAKTLQELVLLGCTINPSELILFLSETGNLRLLDIQHNDKIQEVSEALASPRQEGPMCPALTHINFSHSPLRAGPVVQIVKSRLQREEETTVKVASIQSIIMDDCPHVDENVLPWLRSNVPIVSCVYMTKKEAKRKR</sequence>
<evidence type="ECO:0000313" key="5">
    <source>
        <dbReference type="Proteomes" id="UP000813824"/>
    </source>
</evidence>
<protein>
    <recommendedName>
        <fullName evidence="6">F-box domain-containing protein</fullName>
    </recommendedName>
</protein>
<dbReference type="InterPro" id="IPR036047">
    <property type="entry name" value="F-box-like_dom_sf"/>
</dbReference>
<organism evidence="4 5">
    <name type="scientific">Cristinia sonorae</name>
    <dbReference type="NCBI Taxonomy" id="1940300"/>
    <lineage>
        <taxon>Eukaryota</taxon>
        <taxon>Fungi</taxon>
        <taxon>Dikarya</taxon>
        <taxon>Basidiomycota</taxon>
        <taxon>Agaricomycotina</taxon>
        <taxon>Agaricomycetes</taxon>
        <taxon>Agaricomycetidae</taxon>
        <taxon>Agaricales</taxon>
        <taxon>Pleurotineae</taxon>
        <taxon>Stephanosporaceae</taxon>
        <taxon>Cristinia</taxon>
    </lineage>
</organism>
<dbReference type="GO" id="GO:0051879">
    <property type="term" value="F:Hsp90 protein binding"/>
    <property type="evidence" value="ECO:0007669"/>
    <property type="project" value="TreeGrafter"/>
</dbReference>
<dbReference type="SUPFAM" id="SSF81383">
    <property type="entry name" value="F-box domain"/>
    <property type="match status" value="1"/>
</dbReference>
<reference evidence="4" key="1">
    <citation type="journal article" date="2021" name="New Phytol.">
        <title>Evolutionary innovations through gain and loss of genes in the ectomycorrhizal Boletales.</title>
        <authorList>
            <person name="Wu G."/>
            <person name="Miyauchi S."/>
            <person name="Morin E."/>
            <person name="Kuo A."/>
            <person name="Drula E."/>
            <person name="Varga T."/>
            <person name="Kohler A."/>
            <person name="Feng B."/>
            <person name="Cao Y."/>
            <person name="Lipzen A."/>
            <person name="Daum C."/>
            <person name="Hundley H."/>
            <person name="Pangilinan J."/>
            <person name="Johnson J."/>
            <person name="Barry K."/>
            <person name="LaButti K."/>
            <person name="Ng V."/>
            <person name="Ahrendt S."/>
            <person name="Min B."/>
            <person name="Choi I.G."/>
            <person name="Park H."/>
            <person name="Plett J.M."/>
            <person name="Magnuson J."/>
            <person name="Spatafora J.W."/>
            <person name="Nagy L.G."/>
            <person name="Henrissat B."/>
            <person name="Grigoriev I.V."/>
            <person name="Yang Z.L."/>
            <person name="Xu J."/>
            <person name="Martin F.M."/>
        </authorList>
    </citation>
    <scope>NUCLEOTIDE SEQUENCE</scope>
    <source>
        <strain evidence="4">KKN 215</strain>
    </source>
</reference>
<dbReference type="AlphaFoldDB" id="A0A8K0UL73"/>
<dbReference type="SUPFAM" id="SSF48452">
    <property type="entry name" value="TPR-like"/>
    <property type="match status" value="1"/>
</dbReference>
<dbReference type="EMBL" id="JAEVFJ010000020">
    <property type="protein sequence ID" value="KAH8099367.1"/>
    <property type="molecule type" value="Genomic_DNA"/>
</dbReference>
<proteinExistence type="predicted"/>
<dbReference type="OrthoDB" id="2423701at2759"/>
<keyword evidence="5" id="KW-1185">Reference proteome</keyword>
<name>A0A8K0UL73_9AGAR</name>
<accession>A0A8K0UL73</accession>
<evidence type="ECO:0000313" key="4">
    <source>
        <dbReference type="EMBL" id="KAH8099367.1"/>
    </source>
</evidence>
<dbReference type="Gene3D" id="1.20.1280.50">
    <property type="match status" value="1"/>
</dbReference>
<evidence type="ECO:0000256" key="2">
    <source>
        <dbReference type="ARBA" id="ARBA00022803"/>
    </source>
</evidence>
<dbReference type="InterPro" id="IPR011990">
    <property type="entry name" value="TPR-like_helical_dom_sf"/>
</dbReference>
<dbReference type="InterPro" id="IPR032675">
    <property type="entry name" value="LRR_dom_sf"/>
</dbReference>
<dbReference type="Gene3D" id="1.25.40.10">
    <property type="entry name" value="Tetratricopeptide repeat domain"/>
    <property type="match status" value="1"/>
</dbReference>
<dbReference type="SUPFAM" id="SSF52047">
    <property type="entry name" value="RNI-like"/>
    <property type="match status" value="1"/>
</dbReference>
<gene>
    <name evidence="4" type="ORF">BXZ70DRAFT_908130</name>
</gene>
<evidence type="ECO:0008006" key="6">
    <source>
        <dbReference type="Google" id="ProtNLM"/>
    </source>
</evidence>
<dbReference type="PROSITE" id="PS50005">
    <property type="entry name" value="TPR"/>
    <property type="match status" value="1"/>
</dbReference>
<dbReference type="PANTHER" id="PTHR22904:SF523">
    <property type="entry name" value="STRESS-INDUCED-PHOSPHOPROTEIN 1"/>
    <property type="match status" value="1"/>
</dbReference>
<dbReference type="Proteomes" id="UP000813824">
    <property type="component" value="Unassembled WGS sequence"/>
</dbReference>
<dbReference type="SMART" id="SM00028">
    <property type="entry name" value="TPR"/>
    <property type="match status" value="3"/>
</dbReference>
<evidence type="ECO:0000256" key="1">
    <source>
        <dbReference type="ARBA" id="ARBA00022737"/>
    </source>
</evidence>
<dbReference type="Gene3D" id="3.80.10.10">
    <property type="entry name" value="Ribonuclease Inhibitor"/>
    <property type="match status" value="1"/>
</dbReference>